<dbReference type="PIRSF" id="PIRSF033634">
    <property type="entry name" value="UCP033634"/>
    <property type="match status" value="1"/>
</dbReference>
<gene>
    <name evidence="1" type="ORF">CN689_21765</name>
</gene>
<proteinExistence type="predicted"/>
<feature type="non-terminal residue" evidence="1">
    <location>
        <position position="212"/>
    </location>
</feature>
<evidence type="ECO:0000313" key="2">
    <source>
        <dbReference type="Proteomes" id="UP000220106"/>
    </source>
</evidence>
<sequence>MKVNLRTILIDKKEIQYTHIENGSPVVCFMFSGAGYTYEKPLFYYSTMTMLQNQCDVVHIHYSYEQNILKLPLEDITKIMANDVNPIITEVLKNHQYQETMFLGKSLGTIPIINGLMKSDMYMNSKMVLLTPLLKLDSIFESLLNSNHSALIVIGEKDTHYIPSRNEEIQNKTNIKIQKVPYANHALDIEPFNTVMSITALEVVMKRLNQYL</sequence>
<evidence type="ECO:0000313" key="1">
    <source>
        <dbReference type="EMBL" id="PEJ29769.1"/>
    </source>
</evidence>
<dbReference type="GO" id="GO:0016787">
    <property type="term" value="F:hydrolase activity"/>
    <property type="evidence" value="ECO:0007669"/>
    <property type="project" value="UniProtKB-KW"/>
</dbReference>
<name>A0AAX0RYQ6_9BACI</name>
<keyword evidence="1" id="KW-0378">Hydrolase</keyword>
<dbReference type="InterPro" id="IPR017018">
    <property type="entry name" value="UCP033634"/>
</dbReference>
<protein>
    <submittedName>
        <fullName evidence="1">Alpha/beta hydrolase</fullName>
    </submittedName>
</protein>
<dbReference type="RefSeq" id="WP_098177341.1">
    <property type="nucleotide sequence ID" value="NZ_NUEQ01000039.1"/>
</dbReference>
<dbReference type="EMBL" id="NUEQ01000039">
    <property type="protein sequence ID" value="PEJ29769.1"/>
    <property type="molecule type" value="Genomic_DNA"/>
</dbReference>
<organism evidence="1 2">
    <name type="scientific">Peribacillus butanolivorans</name>
    <dbReference type="NCBI Taxonomy" id="421767"/>
    <lineage>
        <taxon>Bacteria</taxon>
        <taxon>Bacillati</taxon>
        <taxon>Bacillota</taxon>
        <taxon>Bacilli</taxon>
        <taxon>Bacillales</taxon>
        <taxon>Bacillaceae</taxon>
        <taxon>Peribacillus</taxon>
    </lineage>
</organism>
<dbReference type="InterPro" id="IPR029058">
    <property type="entry name" value="AB_hydrolase_fold"/>
</dbReference>
<dbReference type="SUPFAM" id="SSF53474">
    <property type="entry name" value="alpha/beta-Hydrolases"/>
    <property type="match status" value="1"/>
</dbReference>
<accession>A0AAX0RYQ6</accession>
<reference evidence="1 2" key="1">
    <citation type="submission" date="2017-09" db="EMBL/GenBank/DDBJ databases">
        <title>Large-scale bioinformatics analysis of Bacillus genomes uncovers conserved roles of natural products in bacterial physiology.</title>
        <authorList>
            <consortium name="Agbiome Team Llc"/>
            <person name="Bleich R.M."/>
            <person name="Kirk G.J."/>
            <person name="Santa Maria K.C."/>
            <person name="Allen S.E."/>
            <person name="Farag S."/>
            <person name="Shank E.A."/>
            <person name="Bowers A."/>
        </authorList>
    </citation>
    <scope>NUCLEOTIDE SEQUENCE [LARGE SCALE GENOMIC DNA]</scope>
    <source>
        <strain evidence="1 2">AFS003229</strain>
    </source>
</reference>
<comment type="caution">
    <text evidence="1">The sequence shown here is derived from an EMBL/GenBank/DDBJ whole genome shotgun (WGS) entry which is preliminary data.</text>
</comment>
<dbReference type="AlphaFoldDB" id="A0AAX0RYQ6"/>
<dbReference type="Proteomes" id="UP000220106">
    <property type="component" value="Unassembled WGS sequence"/>
</dbReference>